<dbReference type="Proteomes" id="UP000298663">
    <property type="component" value="Unassembled WGS sequence"/>
</dbReference>
<reference evidence="6 7" key="2">
    <citation type="journal article" date="2019" name="G3 (Bethesda)">
        <title>Hybrid Assembly of the Genome of the Entomopathogenic Nematode Steinernema carpocapsae Identifies the X-Chromosome.</title>
        <authorList>
            <person name="Serra L."/>
            <person name="Macchietto M."/>
            <person name="Macias-Munoz A."/>
            <person name="McGill C.J."/>
            <person name="Rodriguez I.M."/>
            <person name="Rodriguez B."/>
            <person name="Murad R."/>
            <person name="Mortazavi A."/>
        </authorList>
    </citation>
    <scope>NUCLEOTIDE SEQUENCE [LARGE SCALE GENOMIC DNA]</scope>
    <source>
        <strain evidence="6 7">ALL</strain>
    </source>
</reference>
<feature type="chain" id="PRO_5020307635" description="glucuronosyltransferase" evidence="5">
    <location>
        <begin position="19"/>
        <end position="316"/>
    </location>
</feature>
<keyword evidence="7" id="KW-1185">Reference proteome</keyword>
<dbReference type="PANTHER" id="PTHR48043">
    <property type="entry name" value="EG:EG0003.4 PROTEIN-RELATED"/>
    <property type="match status" value="1"/>
</dbReference>
<feature type="signal peptide" evidence="5">
    <location>
        <begin position="1"/>
        <end position="18"/>
    </location>
</feature>
<dbReference type="EMBL" id="AZBU02000011">
    <property type="protein sequence ID" value="TKR60367.1"/>
    <property type="molecule type" value="Genomic_DNA"/>
</dbReference>
<comment type="similarity">
    <text evidence="1">Belongs to the UDP-glycosyltransferase family.</text>
</comment>
<evidence type="ECO:0000256" key="2">
    <source>
        <dbReference type="ARBA" id="ARBA00012544"/>
    </source>
</evidence>
<evidence type="ECO:0000256" key="3">
    <source>
        <dbReference type="ARBA" id="ARBA00022676"/>
    </source>
</evidence>
<dbReference type="EC" id="2.4.1.17" evidence="2"/>
<comment type="caution">
    <text evidence="6">The sequence shown here is derived from an EMBL/GenBank/DDBJ whole genome shotgun (WGS) entry which is preliminary data.</text>
</comment>
<organism evidence="6 7">
    <name type="scientific">Steinernema carpocapsae</name>
    <name type="common">Entomopathogenic nematode</name>
    <dbReference type="NCBI Taxonomy" id="34508"/>
    <lineage>
        <taxon>Eukaryota</taxon>
        <taxon>Metazoa</taxon>
        <taxon>Ecdysozoa</taxon>
        <taxon>Nematoda</taxon>
        <taxon>Chromadorea</taxon>
        <taxon>Rhabditida</taxon>
        <taxon>Tylenchina</taxon>
        <taxon>Panagrolaimomorpha</taxon>
        <taxon>Strongyloidoidea</taxon>
        <taxon>Steinernematidae</taxon>
        <taxon>Steinernema</taxon>
    </lineage>
</organism>
<name>A0A4U5LW25_STECR</name>
<dbReference type="InterPro" id="IPR050271">
    <property type="entry name" value="UDP-glycosyltransferase"/>
</dbReference>
<evidence type="ECO:0000313" key="7">
    <source>
        <dbReference type="Proteomes" id="UP000298663"/>
    </source>
</evidence>
<dbReference type="PANTHER" id="PTHR48043:SF145">
    <property type="entry name" value="FI06409P-RELATED"/>
    <property type="match status" value="1"/>
</dbReference>
<keyword evidence="5" id="KW-0732">Signal</keyword>
<evidence type="ECO:0000313" key="6">
    <source>
        <dbReference type="EMBL" id="TKR60367.1"/>
    </source>
</evidence>
<dbReference type="SUPFAM" id="SSF53756">
    <property type="entry name" value="UDP-Glycosyltransferase/glycogen phosphorylase"/>
    <property type="match status" value="1"/>
</dbReference>
<proteinExistence type="inferred from homology"/>
<keyword evidence="3" id="KW-0328">Glycosyltransferase</keyword>
<evidence type="ECO:0000256" key="1">
    <source>
        <dbReference type="ARBA" id="ARBA00009995"/>
    </source>
</evidence>
<accession>A0A4U5LW25</accession>
<dbReference type="AlphaFoldDB" id="A0A4U5LW25"/>
<dbReference type="OrthoDB" id="5835829at2759"/>
<evidence type="ECO:0000256" key="4">
    <source>
        <dbReference type="ARBA" id="ARBA00022679"/>
    </source>
</evidence>
<gene>
    <name evidence="6" type="ORF">L596_027623</name>
</gene>
<dbReference type="GO" id="GO:0015020">
    <property type="term" value="F:glucuronosyltransferase activity"/>
    <property type="evidence" value="ECO:0007669"/>
    <property type="project" value="UniProtKB-EC"/>
</dbReference>
<keyword evidence="4" id="KW-0808">Transferase</keyword>
<sequence>MLALEFFSVLLLFSDVQAEGNAFVFTHSMSTSHLKVLFNLADKLADFDIYDIRWPIIEVAASYKAPERFHPRIFNRSMVLGIEIKEDKIGWKSSGSEFLSIMSVVAKIPKMVLMPCDFEDELSVERELPSNISIVDPFSSMCAIARSRKLGSRYVLASALIEPMTLTALSGGDLPLSYAISNIIAKPIEDMNFFYRVANSLAHFFFYFFVINGQLAAARWFYGADPVFAPVEPTFVFVNSHQFVNWPIPKTFARIDFGTRSNVANEDSKASSIDEDLLKFMENSAFQKIVVFSMSTFTDNGDMPEEIVEGLCAKSH</sequence>
<reference evidence="6 7" key="1">
    <citation type="journal article" date="2015" name="Genome Biol.">
        <title>Comparative genomics of Steinernema reveals deeply conserved gene regulatory networks.</title>
        <authorList>
            <person name="Dillman A.R."/>
            <person name="Macchietto M."/>
            <person name="Porter C.F."/>
            <person name="Rogers A."/>
            <person name="Williams B."/>
            <person name="Antoshechkin I."/>
            <person name="Lee M.M."/>
            <person name="Goodwin Z."/>
            <person name="Lu X."/>
            <person name="Lewis E.E."/>
            <person name="Goodrich-Blair H."/>
            <person name="Stock S.P."/>
            <person name="Adams B.J."/>
            <person name="Sternberg P.W."/>
            <person name="Mortazavi A."/>
        </authorList>
    </citation>
    <scope>NUCLEOTIDE SEQUENCE [LARGE SCALE GENOMIC DNA]</scope>
    <source>
        <strain evidence="6 7">ALL</strain>
    </source>
</reference>
<protein>
    <recommendedName>
        <fullName evidence="2">glucuronosyltransferase</fullName>
        <ecNumber evidence="2">2.4.1.17</ecNumber>
    </recommendedName>
</protein>
<evidence type="ECO:0000256" key="5">
    <source>
        <dbReference type="SAM" id="SignalP"/>
    </source>
</evidence>